<dbReference type="Proteomes" id="UP000199076">
    <property type="component" value="Unassembled WGS sequence"/>
</dbReference>
<sequence length="93" mass="10478">MNNIHDAVRSLLAKRRQYAKEAVVDIAVRDQQMSDNGADSLYTEKARALRRLEHKIENKTVDGDDLGLIAEAILRYELNKAVEQSPDQVSAAR</sequence>
<proteinExistence type="predicted"/>
<evidence type="ECO:0000313" key="1">
    <source>
        <dbReference type="EMBL" id="SDG24015.1"/>
    </source>
</evidence>
<organism evidence="1 2">
    <name type="scientific">Halorientalis regularis</name>
    <dbReference type="NCBI Taxonomy" id="660518"/>
    <lineage>
        <taxon>Archaea</taxon>
        <taxon>Methanobacteriati</taxon>
        <taxon>Methanobacteriota</taxon>
        <taxon>Stenosarchaea group</taxon>
        <taxon>Halobacteria</taxon>
        <taxon>Halobacteriales</taxon>
        <taxon>Haloarculaceae</taxon>
        <taxon>Halorientalis</taxon>
    </lineage>
</organism>
<dbReference type="STRING" id="660518.SAMN05216218_11927"/>
<keyword evidence="2" id="KW-1185">Reference proteome</keyword>
<dbReference type="EMBL" id="FNBK01000019">
    <property type="protein sequence ID" value="SDG24015.1"/>
    <property type="molecule type" value="Genomic_DNA"/>
</dbReference>
<evidence type="ECO:0000313" key="2">
    <source>
        <dbReference type="Proteomes" id="UP000199076"/>
    </source>
</evidence>
<reference evidence="2" key="1">
    <citation type="submission" date="2016-10" db="EMBL/GenBank/DDBJ databases">
        <authorList>
            <person name="Varghese N."/>
            <person name="Submissions S."/>
        </authorList>
    </citation>
    <scope>NUCLEOTIDE SEQUENCE [LARGE SCALE GENOMIC DNA]</scope>
    <source>
        <strain evidence="2">IBRC-M 10760</strain>
    </source>
</reference>
<protein>
    <submittedName>
        <fullName evidence="1">Uncharacterized protein</fullName>
    </submittedName>
</protein>
<accession>A0A1G7SLS6</accession>
<dbReference type="AlphaFoldDB" id="A0A1G7SLS6"/>
<gene>
    <name evidence="1" type="ORF">SAMN05216218_11927</name>
</gene>
<name>A0A1G7SLS6_9EURY</name>